<organism evidence="2 3">
    <name type="scientific">Celeribacter neptunius</name>
    <dbReference type="NCBI Taxonomy" id="588602"/>
    <lineage>
        <taxon>Bacteria</taxon>
        <taxon>Pseudomonadati</taxon>
        <taxon>Pseudomonadota</taxon>
        <taxon>Alphaproteobacteria</taxon>
        <taxon>Rhodobacterales</taxon>
        <taxon>Roseobacteraceae</taxon>
        <taxon>Celeribacter</taxon>
    </lineage>
</organism>
<proteinExistence type="predicted"/>
<feature type="domain" description="HNH nuclease" evidence="1">
    <location>
        <begin position="125"/>
        <end position="190"/>
    </location>
</feature>
<dbReference type="InterPro" id="IPR003615">
    <property type="entry name" value="HNH_nuc"/>
</dbReference>
<dbReference type="AlphaFoldDB" id="A0A1I3XUJ7"/>
<dbReference type="GO" id="GO:0008270">
    <property type="term" value="F:zinc ion binding"/>
    <property type="evidence" value="ECO:0007669"/>
    <property type="project" value="InterPro"/>
</dbReference>
<evidence type="ECO:0000313" key="2">
    <source>
        <dbReference type="EMBL" id="SFK23215.1"/>
    </source>
</evidence>
<reference evidence="3" key="1">
    <citation type="submission" date="2016-10" db="EMBL/GenBank/DDBJ databases">
        <authorList>
            <person name="Varghese N."/>
            <person name="Submissions S."/>
        </authorList>
    </citation>
    <scope>NUCLEOTIDE SEQUENCE [LARGE SCALE GENOMIC DNA]</scope>
    <source>
        <strain evidence="3">DSM 26471</strain>
    </source>
</reference>
<name>A0A1I3XUJ7_9RHOB</name>
<dbReference type="Pfam" id="PF01844">
    <property type="entry name" value="HNH"/>
    <property type="match status" value="1"/>
</dbReference>
<dbReference type="EMBL" id="FORH01000011">
    <property type="protein sequence ID" value="SFK23215.1"/>
    <property type="molecule type" value="Genomic_DNA"/>
</dbReference>
<dbReference type="Gene3D" id="1.10.30.50">
    <property type="match status" value="1"/>
</dbReference>
<dbReference type="SMART" id="SM00507">
    <property type="entry name" value="HNHc"/>
    <property type="match status" value="1"/>
</dbReference>
<dbReference type="STRING" id="588602.SAMN04487991_4160"/>
<evidence type="ECO:0000259" key="1">
    <source>
        <dbReference type="SMART" id="SM00507"/>
    </source>
</evidence>
<accession>A0A1I3XUJ7</accession>
<evidence type="ECO:0000313" key="3">
    <source>
        <dbReference type="Proteomes" id="UP000199630"/>
    </source>
</evidence>
<protein>
    <submittedName>
        <fullName evidence="2">Predicted house-cleaning noncanonical NTP pyrophosphatase, all-alpha NTP-PPase (MazG) superfamily</fullName>
    </submittedName>
</protein>
<sequence length="308" mass="35211">MEQPDLLDFLENRMSMTDVYQPVILKELLLNGGESTKSQLATALAGHDLAVQEYYERVVMRWPKKTLTKHGMVEYERKGSRFRLLTYPTNQADFDQAVAICDEKITGWFERKMTRERAHEAGASIRYEVLKLAGGKCQLCGISSQVRPIDIDHIVPRSKANKDGKVKMNGKLIDVNDRQNLQALCFSCNRAKRNQDNTDFRRRNTLIRDNVATCHQDARQGPELKKLEREVLISALYEKLEIDYLSLMQTKETHLRQEKLADVIELAFALGGQSGINRESLLQLVEQKRRKFGGYEKGYFGPGSLAAQ</sequence>
<gene>
    <name evidence="2" type="ORF">SAMN04487991_4160</name>
</gene>
<dbReference type="GO" id="GO:0004519">
    <property type="term" value="F:endonuclease activity"/>
    <property type="evidence" value="ECO:0007669"/>
    <property type="project" value="InterPro"/>
</dbReference>
<dbReference type="GO" id="GO:0003676">
    <property type="term" value="F:nucleic acid binding"/>
    <property type="evidence" value="ECO:0007669"/>
    <property type="project" value="InterPro"/>
</dbReference>
<dbReference type="CDD" id="cd00085">
    <property type="entry name" value="HNHc"/>
    <property type="match status" value="1"/>
</dbReference>
<dbReference type="InterPro" id="IPR002711">
    <property type="entry name" value="HNH"/>
</dbReference>
<dbReference type="Proteomes" id="UP000199630">
    <property type="component" value="Unassembled WGS sequence"/>
</dbReference>
<keyword evidence="3" id="KW-1185">Reference proteome</keyword>